<dbReference type="AlphaFoldDB" id="A0A2S8FN56"/>
<evidence type="ECO:0000259" key="1">
    <source>
        <dbReference type="Pfam" id="PF19918"/>
    </source>
</evidence>
<dbReference type="Pfam" id="PF19918">
    <property type="entry name" value="bpX2"/>
    <property type="match status" value="1"/>
</dbReference>
<dbReference type="RefSeq" id="WP_105355247.1">
    <property type="nucleotide sequence ID" value="NZ_PUIB01000017.1"/>
</dbReference>
<dbReference type="InterPro" id="IPR045552">
    <property type="entry name" value="bpX2"/>
</dbReference>
<feature type="domain" description="MoxR-vWA-beta-propeller ternary system" evidence="1">
    <location>
        <begin position="7"/>
        <end position="228"/>
    </location>
</feature>
<comment type="caution">
    <text evidence="2">The sequence shown here is derived from an EMBL/GenBank/DDBJ whole genome shotgun (WGS) entry which is preliminary data.</text>
</comment>
<gene>
    <name evidence="2" type="ORF">C5Y98_15415</name>
</gene>
<evidence type="ECO:0000313" key="3">
    <source>
        <dbReference type="Proteomes" id="UP000239388"/>
    </source>
</evidence>
<proteinExistence type="predicted"/>
<name>A0A2S8FN56_9BACT</name>
<sequence>MTWHVWRLQQHDSARLAQVRHLPGLEVCESEDAVWLRVEEPSDAVQTKLAVLPATQSSVQADGQLIERGKRVPRGHLPKTDWQPLTQWIQLSLPTAGFGGQAPEPISLSMTRDDSEVEANLLLATFQDWHDFATSAAQVRLNRLTFAVDAAQQTVVRGTPLPPLKGRRFVLRGAIAVEAGWTWLPEVSPQILAEVMQLQAGEVALLLADGSWNVLGQDHFVQATRAAVQATAESLTHGN</sequence>
<accession>A0A2S8FN56</accession>
<organism evidence="2 3">
    <name type="scientific">Blastopirellula marina</name>
    <dbReference type="NCBI Taxonomy" id="124"/>
    <lineage>
        <taxon>Bacteria</taxon>
        <taxon>Pseudomonadati</taxon>
        <taxon>Planctomycetota</taxon>
        <taxon>Planctomycetia</taxon>
        <taxon>Pirellulales</taxon>
        <taxon>Pirellulaceae</taxon>
        <taxon>Blastopirellula</taxon>
    </lineage>
</organism>
<dbReference type="EMBL" id="PUIB01000017">
    <property type="protein sequence ID" value="PQO33628.1"/>
    <property type="molecule type" value="Genomic_DNA"/>
</dbReference>
<protein>
    <recommendedName>
        <fullName evidence="1">MoxR-vWA-beta-propeller ternary system domain-containing protein</fullName>
    </recommendedName>
</protein>
<dbReference type="OrthoDB" id="290678at2"/>
<dbReference type="Proteomes" id="UP000239388">
    <property type="component" value="Unassembled WGS sequence"/>
</dbReference>
<evidence type="ECO:0000313" key="2">
    <source>
        <dbReference type="EMBL" id="PQO33628.1"/>
    </source>
</evidence>
<reference evidence="2 3" key="1">
    <citation type="submission" date="2018-02" db="EMBL/GenBank/DDBJ databases">
        <title>Comparative genomes isolates from brazilian mangrove.</title>
        <authorList>
            <person name="Araujo J.E."/>
            <person name="Taketani R.G."/>
            <person name="Silva M.C.P."/>
            <person name="Loureco M.V."/>
            <person name="Andreote F.D."/>
        </authorList>
    </citation>
    <scope>NUCLEOTIDE SEQUENCE [LARGE SCALE GENOMIC DNA]</scope>
    <source>
        <strain evidence="2 3">NAP PRIS-MGV</strain>
    </source>
</reference>